<dbReference type="SMART" id="SM00304">
    <property type="entry name" value="HAMP"/>
    <property type="match status" value="1"/>
</dbReference>
<geneLocation type="plasmid" evidence="8 9">
    <name>EAL2_808p</name>
</geneLocation>
<keyword evidence="5" id="KW-0812">Transmembrane</keyword>
<feature type="coiled-coil region" evidence="4">
    <location>
        <begin position="428"/>
        <end position="455"/>
    </location>
</feature>
<dbReference type="SMART" id="SM00283">
    <property type="entry name" value="MA"/>
    <property type="match status" value="1"/>
</dbReference>
<comment type="similarity">
    <text evidence="2">Belongs to the methyl-accepting chemotaxis (MCP) protein family.</text>
</comment>
<sequence length="573" mass="62788">MLNNIKMKNKLLIFASTMIAFILTVGALGYFYIAQGSKDMSSMFNDNLTPIVHLENSKLHAKSIETSMLSLLYNFDTLSPSQVDESIDNIQLYSENLSSDMALYEKSRLDDFETKTLSEFKKARSEYVESLNKVLELAKAGDKAGAADLFRAKKEQLAKYQDYLEELTKYNVEAAADVDRQNDIESANAAKITAAAIALALVCAAALTYLITISITRPLTVANLQLKTIADGDLSTSIPEKYTAFKDEIGEMSRSIEHMQDSLKNLLSSVKSSSDTIKESSQTLHTITTESSEAINCVANAMEEVASGSMTQAKNSDIITGMAHELGNKIAHADILASDMIELSQKTSELSQKGMQIVGMLDSKMAENMKVSKEINVEVNDMYNYLKTIEQTVILIDKIANQTNLLSLNASIEAARAGEMGMGFAIVADEIRKLSEETERAAKDIKEMVSTIEDKAQSVVSTMENVESIVVQQGNAVSSTKEVFIDTAELIAAVVASVEQVKEHTRDVNENKEQIIVAIDQISSLIQETTAATQETSASMEEQAAAMEEVENHTGELGSIAQLLQEDVNKFRM</sequence>
<protein>
    <submittedName>
        <fullName evidence="8">Methyl-accepting chemotaxis protein McpC</fullName>
    </submittedName>
</protein>
<dbReference type="GO" id="GO:0016020">
    <property type="term" value="C:membrane"/>
    <property type="evidence" value="ECO:0007669"/>
    <property type="project" value="InterPro"/>
</dbReference>
<feature type="domain" description="Methyl-accepting transducer" evidence="6">
    <location>
        <begin position="287"/>
        <end position="551"/>
    </location>
</feature>
<dbReference type="PRINTS" id="PR00260">
    <property type="entry name" value="CHEMTRNSDUCR"/>
</dbReference>
<dbReference type="CDD" id="cd06225">
    <property type="entry name" value="HAMP"/>
    <property type="match status" value="1"/>
</dbReference>
<evidence type="ECO:0000256" key="3">
    <source>
        <dbReference type="PROSITE-ProRule" id="PRU00284"/>
    </source>
</evidence>
<keyword evidence="4" id="KW-0175">Coiled coil</keyword>
<dbReference type="PATRIC" id="fig|1286171.3.peg.2222"/>
<dbReference type="PANTHER" id="PTHR32089">
    <property type="entry name" value="METHYL-ACCEPTING CHEMOTAXIS PROTEIN MCPB"/>
    <property type="match status" value="1"/>
</dbReference>
<dbReference type="GO" id="GO:0007165">
    <property type="term" value="P:signal transduction"/>
    <property type="evidence" value="ECO:0007669"/>
    <property type="project" value="UniProtKB-KW"/>
</dbReference>
<dbReference type="Pfam" id="PF00672">
    <property type="entry name" value="HAMP"/>
    <property type="match status" value="1"/>
</dbReference>
<organism evidence="8 9">
    <name type="scientific">Peptoclostridium acidaminophilum DSM 3953</name>
    <dbReference type="NCBI Taxonomy" id="1286171"/>
    <lineage>
        <taxon>Bacteria</taxon>
        <taxon>Bacillati</taxon>
        <taxon>Bacillota</taxon>
        <taxon>Clostridia</taxon>
        <taxon>Peptostreptococcales</taxon>
        <taxon>Peptoclostridiaceae</taxon>
        <taxon>Peptoclostridium</taxon>
    </lineage>
</organism>
<name>W8TMY4_PEPAC</name>
<dbReference type="Proteomes" id="UP000019591">
    <property type="component" value="Plasmid EAL2_808p"/>
</dbReference>
<dbReference type="InterPro" id="IPR024478">
    <property type="entry name" value="HlyB_4HB_MCP"/>
</dbReference>
<feature type="domain" description="HAMP" evidence="7">
    <location>
        <begin position="213"/>
        <end position="268"/>
    </location>
</feature>
<feature type="transmembrane region" description="Helical" evidence="5">
    <location>
        <begin position="12"/>
        <end position="33"/>
    </location>
</feature>
<dbReference type="Pfam" id="PF00015">
    <property type="entry name" value="MCPsignal"/>
    <property type="match status" value="1"/>
</dbReference>
<dbReference type="GO" id="GO:0006935">
    <property type="term" value="P:chemotaxis"/>
    <property type="evidence" value="ECO:0007669"/>
    <property type="project" value="InterPro"/>
</dbReference>
<dbReference type="PROSITE" id="PS50111">
    <property type="entry name" value="CHEMOTAXIS_TRANSDUC_2"/>
    <property type="match status" value="1"/>
</dbReference>
<dbReference type="Gene3D" id="6.10.340.10">
    <property type="match status" value="1"/>
</dbReference>
<dbReference type="PROSITE" id="PS50885">
    <property type="entry name" value="HAMP"/>
    <property type="match status" value="1"/>
</dbReference>
<evidence type="ECO:0000313" key="8">
    <source>
        <dbReference type="EMBL" id="AHM57552.1"/>
    </source>
</evidence>
<keyword evidence="1 3" id="KW-0807">Transducer</keyword>
<evidence type="ECO:0000256" key="5">
    <source>
        <dbReference type="SAM" id="Phobius"/>
    </source>
</evidence>
<evidence type="ECO:0000256" key="2">
    <source>
        <dbReference type="ARBA" id="ARBA00029447"/>
    </source>
</evidence>
<dbReference type="RefSeq" id="WP_025436467.1">
    <property type="nucleotide sequence ID" value="NZ_CP007453.1"/>
</dbReference>
<keyword evidence="5" id="KW-1133">Transmembrane helix</keyword>
<dbReference type="SUPFAM" id="SSF58104">
    <property type="entry name" value="Methyl-accepting chemotaxis protein (MCP) signaling domain"/>
    <property type="match status" value="1"/>
</dbReference>
<dbReference type="AlphaFoldDB" id="W8TMY4"/>
<dbReference type="EMBL" id="CP007453">
    <property type="protein sequence ID" value="AHM57552.1"/>
    <property type="molecule type" value="Genomic_DNA"/>
</dbReference>
<proteinExistence type="inferred from homology"/>
<dbReference type="KEGG" id="eac:EAL2_808p00450"/>
<dbReference type="eggNOG" id="COG0840">
    <property type="taxonomic scope" value="Bacteria"/>
</dbReference>
<dbReference type="Gene3D" id="1.10.287.950">
    <property type="entry name" value="Methyl-accepting chemotaxis protein"/>
    <property type="match status" value="1"/>
</dbReference>
<accession>W8TMY4</accession>
<dbReference type="InterPro" id="IPR004089">
    <property type="entry name" value="MCPsignal_dom"/>
</dbReference>
<evidence type="ECO:0000256" key="1">
    <source>
        <dbReference type="ARBA" id="ARBA00023224"/>
    </source>
</evidence>
<dbReference type="PANTHER" id="PTHR32089:SF114">
    <property type="entry name" value="METHYL-ACCEPTING CHEMOTAXIS PROTEIN MCPB"/>
    <property type="match status" value="1"/>
</dbReference>
<dbReference type="HOGENOM" id="CLU_000445_107_27_9"/>
<keyword evidence="9" id="KW-1185">Reference proteome</keyword>
<evidence type="ECO:0000256" key="4">
    <source>
        <dbReference type="SAM" id="Coils"/>
    </source>
</evidence>
<dbReference type="GO" id="GO:0004888">
    <property type="term" value="F:transmembrane signaling receptor activity"/>
    <property type="evidence" value="ECO:0007669"/>
    <property type="project" value="InterPro"/>
</dbReference>
<evidence type="ECO:0000259" key="6">
    <source>
        <dbReference type="PROSITE" id="PS50111"/>
    </source>
</evidence>
<keyword evidence="5" id="KW-0472">Membrane</keyword>
<keyword evidence="8" id="KW-0614">Plasmid</keyword>
<evidence type="ECO:0000313" key="9">
    <source>
        <dbReference type="Proteomes" id="UP000019591"/>
    </source>
</evidence>
<dbReference type="OrthoDB" id="9816519at2"/>
<dbReference type="InterPro" id="IPR004090">
    <property type="entry name" value="Chemotax_Me-accpt_rcpt"/>
</dbReference>
<reference evidence="8 9" key="1">
    <citation type="journal article" date="2014" name="Genome Announc.">
        <title>Complete Genome Sequence of Amino Acid-Utilizing Eubacterium acidaminophilum al-2 (DSM 3953).</title>
        <authorList>
            <person name="Poehlein A."/>
            <person name="Andreesen J.R."/>
            <person name="Daniel R."/>
        </authorList>
    </citation>
    <scope>NUCLEOTIDE SEQUENCE [LARGE SCALE GENOMIC DNA]</scope>
    <source>
        <strain evidence="8 9">DSM 3953</strain>
        <plasmid evidence="9">Plasmid EAL2_808p</plasmid>
    </source>
</reference>
<evidence type="ECO:0000259" key="7">
    <source>
        <dbReference type="PROSITE" id="PS50885"/>
    </source>
</evidence>
<gene>
    <name evidence="8" type="primary">mcpC2</name>
    <name evidence="8" type="ORF">EAL2_808p00450</name>
</gene>
<dbReference type="Pfam" id="PF12729">
    <property type="entry name" value="4HB_MCP_1"/>
    <property type="match status" value="1"/>
</dbReference>
<dbReference type="InterPro" id="IPR003660">
    <property type="entry name" value="HAMP_dom"/>
</dbReference>